<accession>A0A395NQE2</accession>
<sequence length="131" mass="14929">MPPRATFADNPETYQATLRSLFAGNPQDTEAHLSKIFSPSFNFEAGPEKYDFAGFVAHMRRLREMKLVVDLTTVQFLRDGNQLAERHVSKTTLQDGTEMRAETYMFAELAEDGRINWIKEIVQSKDQPGSK</sequence>
<dbReference type="EMBL" id="PXOA01000231">
    <property type="protein sequence ID" value="RFU78153.1"/>
    <property type="molecule type" value="Genomic_DNA"/>
</dbReference>
<comment type="caution">
    <text evidence="1">The sequence shown here is derived from an EMBL/GenBank/DDBJ whole genome shotgun (WGS) entry which is preliminary data.</text>
</comment>
<organism evidence="1 2">
    <name type="scientific">Trichoderma arundinaceum</name>
    <dbReference type="NCBI Taxonomy" id="490622"/>
    <lineage>
        <taxon>Eukaryota</taxon>
        <taxon>Fungi</taxon>
        <taxon>Dikarya</taxon>
        <taxon>Ascomycota</taxon>
        <taxon>Pezizomycotina</taxon>
        <taxon>Sordariomycetes</taxon>
        <taxon>Hypocreomycetidae</taxon>
        <taxon>Hypocreales</taxon>
        <taxon>Hypocreaceae</taxon>
        <taxon>Trichoderma</taxon>
    </lineage>
</organism>
<dbReference type="OrthoDB" id="2947043at2759"/>
<dbReference type="InterPro" id="IPR032710">
    <property type="entry name" value="NTF2-like_dom_sf"/>
</dbReference>
<protein>
    <recommendedName>
        <fullName evidence="3">Mitochondrial substrate carrier</fullName>
    </recommendedName>
</protein>
<dbReference type="SUPFAM" id="SSF54427">
    <property type="entry name" value="NTF2-like"/>
    <property type="match status" value="1"/>
</dbReference>
<name>A0A395NQE2_TRIAR</name>
<reference evidence="1 2" key="1">
    <citation type="journal article" date="2018" name="PLoS Pathog.">
        <title>Evolution of structural diversity of trichothecenes, a family of toxins produced by plant pathogenic and entomopathogenic fungi.</title>
        <authorList>
            <person name="Proctor R.H."/>
            <person name="McCormick S.P."/>
            <person name="Kim H.S."/>
            <person name="Cardoza R.E."/>
            <person name="Stanley A.M."/>
            <person name="Lindo L."/>
            <person name="Kelly A."/>
            <person name="Brown D.W."/>
            <person name="Lee T."/>
            <person name="Vaughan M.M."/>
            <person name="Alexander N.J."/>
            <person name="Busman M."/>
            <person name="Gutierrez S."/>
        </authorList>
    </citation>
    <scope>NUCLEOTIDE SEQUENCE [LARGE SCALE GENOMIC DNA]</scope>
    <source>
        <strain evidence="1 2">IBT 40837</strain>
    </source>
</reference>
<dbReference type="Proteomes" id="UP000266272">
    <property type="component" value="Unassembled WGS sequence"/>
</dbReference>
<keyword evidence="2" id="KW-1185">Reference proteome</keyword>
<gene>
    <name evidence="1" type="ORF">TARUN_4085</name>
</gene>
<evidence type="ECO:0000313" key="2">
    <source>
        <dbReference type="Proteomes" id="UP000266272"/>
    </source>
</evidence>
<evidence type="ECO:0008006" key="3">
    <source>
        <dbReference type="Google" id="ProtNLM"/>
    </source>
</evidence>
<proteinExistence type="predicted"/>
<evidence type="ECO:0000313" key="1">
    <source>
        <dbReference type="EMBL" id="RFU78153.1"/>
    </source>
</evidence>
<dbReference type="AlphaFoldDB" id="A0A395NQE2"/>